<accession>A0ABW4RAZ5</accession>
<comment type="caution">
    <text evidence="1">The sequence shown here is derived from an EMBL/GenBank/DDBJ whole genome shotgun (WGS) entry which is preliminary data.</text>
</comment>
<dbReference type="RefSeq" id="WP_379143836.1">
    <property type="nucleotide sequence ID" value="NZ_JBHUEN010000043.1"/>
</dbReference>
<proteinExistence type="predicted"/>
<organism evidence="1 2">
    <name type="scientific">Paracoccus pacificus</name>
    <dbReference type="NCBI Taxonomy" id="1463598"/>
    <lineage>
        <taxon>Bacteria</taxon>
        <taxon>Pseudomonadati</taxon>
        <taxon>Pseudomonadota</taxon>
        <taxon>Alphaproteobacteria</taxon>
        <taxon>Rhodobacterales</taxon>
        <taxon>Paracoccaceae</taxon>
        <taxon>Paracoccus</taxon>
    </lineage>
</organism>
<evidence type="ECO:0000313" key="2">
    <source>
        <dbReference type="Proteomes" id="UP001597213"/>
    </source>
</evidence>
<dbReference type="EMBL" id="JBHUEN010000043">
    <property type="protein sequence ID" value="MFD1882915.1"/>
    <property type="molecule type" value="Genomic_DNA"/>
</dbReference>
<gene>
    <name evidence="1" type="ORF">ACFSCT_14425</name>
</gene>
<dbReference type="InterPro" id="IPR021323">
    <property type="entry name" value="DUF2927"/>
</dbReference>
<protein>
    <submittedName>
        <fullName evidence="1">DUF2927 domain-containing protein</fullName>
    </submittedName>
</protein>
<evidence type="ECO:0000313" key="1">
    <source>
        <dbReference type="EMBL" id="MFD1882915.1"/>
    </source>
</evidence>
<dbReference type="Proteomes" id="UP001597213">
    <property type="component" value="Unassembled WGS sequence"/>
</dbReference>
<reference evidence="2" key="1">
    <citation type="journal article" date="2019" name="Int. J. Syst. Evol. Microbiol.">
        <title>The Global Catalogue of Microorganisms (GCM) 10K type strain sequencing project: providing services to taxonomists for standard genome sequencing and annotation.</title>
        <authorList>
            <consortium name="The Broad Institute Genomics Platform"/>
            <consortium name="The Broad Institute Genome Sequencing Center for Infectious Disease"/>
            <person name="Wu L."/>
            <person name="Ma J."/>
        </authorList>
    </citation>
    <scope>NUCLEOTIDE SEQUENCE [LARGE SCALE GENOMIC DNA]</scope>
    <source>
        <strain evidence="2">CCUG 56029</strain>
    </source>
</reference>
<dbReference type="Pfam" id="PF11150">
    <property type="entry name" value="DUF2927"/>
    <property type="match status" value="1"/>
</dbReference>
<sequence length="356" mass="38209">MTMSPMPHLSQPSTVRPGVRPAHGGIAILMGLAVAGCDFSATEPAAPVAPPAPIYTPPSPKPIPQSVRQARLRADRAERARRLNAAASVPASAPSNSMRSYLDGVEADLRSRGLMRTDGGGGIPFDAADLVRDFNVIALQDEYTPENNELVAQTRPSVLRRWEAPVSIRIEFGASVDQGARARIRAEITDIAARLRNATGHPVALTDSASANFDVLIMSEDERRASAARVMSLVPGIPATDVQAIMNLQPGNYCSVFAYSRGPSAVYDHAVAVLRAELPPLMMRSCIHEELAQGMGLVNDSPLARPSIFNDDEEFALLTPHDEMLLKMLYDPRLKPGMTPAEAAPIVQTIAAELKP</sequence>
<name>A0ABW4RAZ5_9RHOB</name>
<keyword evidence="2" id="KW-1185">Reference proteome</keyword>